<evidence type="ECO:0000256" key="6">
    <source>
        <dbReference type="ARBA" id="ARBA00022777"/>
    </source>
</evidence>
<keyword evidence="10 11" id="KW-0472">Membrane</keyword>
<sequence>MIMDLEIIRSVILNIGLLVILALLLTQFSITKRFITGEKKALSEQIFLMVLFGVMGIVSTITGYEVSGAIANTRVISVMAGGLIGGPVVGIGASVIAGLHRYFSDVGGLTALSCAISTMAEGVLSAFFYSRIKAKGYQESHVFLLTFAAELLQMALILLIARPFDMAYTLVRAIFVPMVMFNSVGMVFFMSIFKSIFTEQAYEIGKNTTMTFEITRKCLPYLAKGTYDKENLFEIAKTIVNHSGHQAAVFTQGEKLLITYGELSKKDLEILEDFARKIYVEKSSFLYESNIETGKRELFAKSKVYMGSPIFKNGETLGTLIVISNKSGFSIPTGKEFVEGLTQFFSVQYDLAELDHQKALLHKVEYRALQSQINPHFIFNSLNTISAFTREKPEKARDLLIALAAYFRNSIKTQDGFVSIYEELEYVNAYLELEKARFEDRLDVRLSIESDLKMKVPCLILQPIVENAILHGAMKRKKGIVEITVESIGENVRITIEDNGQGIPEKVLAALKEGETKEFSIGLFNVEKRLRYLYGRDQGLKIQTGEEGTKVIITLPKVMEIEYQPVFA</sequence>
<evidence type="ECO:0000256" key="2">
    <source>
        <dbReference type="ARBA" id="ARBA00022475"/>
    </source>
</evidence>
<dbReference type="EMBL" id="FNDZ01000007">
    <property type="protein sequence ID" value="SDJ06481.1"/>
    <property type="molecule type" value="Genomic_DNA"/>
</dbReference>
<dbReference type="Gene3D" id="3.30.565.10">
    <property type="entry name" value="Histidine kinase-like ATPase, C-terminal domain"/>
    <property type="match status" value="1"/>
</dbReference>
<keyword evidence="8 11" id="KW-1133">Transmembrane helix</keyword>
<dbReference type="PANTHER" id="PTHR34220">
    <property type="entry name" value="SENSOR HISTIDINE KINASE YPDA"/>
    <property type="match status" value="1"/>
</dbReference>
<feature type="transmembrane region" description="Helical" evidence="11">
    <location>
        <begin position="76"/>
        <end position="99"/>
    </location>
</feature>
<feature type="transmembrane region" description="Helical" evidence="11">
    <location>
        <begin position="106"/>
        <end position="129"/>
    </location>
</feature>
<evidence type="ECO:0000259" key="12">
    <source>
        <dbReference type="SMART" id="SM00387"/>
    </source>
</evidence>
<evidence type="ECO:0000256" key="8">
    <source>
        <dbReference type="ARBA" id="ARBA00022989"/>
    </source>
</evidence>
<evidence type="ECO:0000313" key="14">
    <source>
        <dbReference type="Proteomes" id="UP000183255"/>
    </source>
</evidence>
<dbReference type="Pfam" id="PF02518">
    <property type="entry name" value="HATPase_c"/>
    <property type="match status" value="1"/>
</dbReference>
<evidence type="ECO:0000256" key="5">
    <source>
        <dbReference type="ARBA" id="ARBA00022741"/>
    </source>
</evidence>
<dbReference type="Pfam" id="PF06580">
    <property type="entry name" value="His_kinase"/>
    <property type="match status" value="1"/>
</dbReference>
<feature type="transmembrane region" description="Helical" evidence="11">
    <location>
        <begin position="141"/>
        <end position="161"/>
    </location>
</feature>
<evidence type="ECO:0000256" key="1">
    <source>
        <dbReference type="ARBA" id="ARBA00004651"/>
    </source>
</evidence>
<evidence type="ECO:0000256" key="9">
    <source>
        <dbReference type="ARBA" id="ARBA00023012"/>
    </source>
</evidence>
<feature type="transmembrane region" description="Helical" evidence="11">
    <location>
        <begin position="173"/>
        <end position="193"/>
    </location>
</feature>
<keyword evidence="7" id="KW-0067">ATP-binding</keyword>
<reference evidence="13 14" key="1">
    <citation type="submission" date="2016-10" db="EMBL/GenBank/DDBJ databases">
        <authorList>
            <person name="de Groot N.N."/>
        </authorList>
    </citation>
    <scope>NUCLEOTIDE SEQUENCE [LARGE SCALE GENOMIC DNA]</scope>
    <source>
        <strain evidence="13 14">CGMCC 1.5058</strain>
    </source>
</reference>
<dbReference type="SMART" id="SM00387">
    <property type="entry name" value="HATPase_c"/>
    <property type="match status" value="1"/>
</dbReference>
<proteinExistence type="predicted"/>
<evidence type="ECO:0000256" key="11">
    <source>
        <dbReference type="SAM" id="Phobius"/>
    </source>
</evidence>
<feature type="transmembrane region" description="Helical" evidence="11">
    <location>
        <begin position="6"/>
        <end position="25"/>
    </location>
</feature>
<keyword evidence="4 11" id="KW-0812">Transmembrane</keyword>
<dbReference type="Proteomes" id="UP000183255">
    <property type="component" value="Unassembled WGS sequence"/>
</dbReference>
<dbReference type="InterPro" id="IPR036890">
    <property type="entry name" value="HATPase_C_sf"/>
</dbReference>
<organism evidence="13 14">
    <name type="scientific">Proteiniclasticum ruminis</name>
    <dbReference type="NCBI Taxonomy" id="398199"/>
    <lineage>
        <taxon>Bacteria</taxon>
        <taxon>Bacillati</taxon>
        <taxon>Bacillota</taxon>
        <taxon>Clostridia</taxon>
        <taxon>Eubacteriales</taxon>
        <taxon>Clostridiaceae</taxon>
        <taxon>Proteiniclasticum</taxon>
    </lineage>
</organism>
<dbReference type="PANTHER" id="PTHR34220:SF7">
    <property type="entry name" value="SENSOR HISTIDINE KINASE YPDA"/>
    <property type="match status" value="1"/>
</dbReference>
<dbReference type="Pfam" id="PF07694">
    <property type="entry name" value="5TM-5TMR_LYT"/>
    <property type="match status" value="1"/>
</dbReference>
<keyword evidence="2" id="KW-1003">Cell membrane</keyword>
<dbReference type="GO" id="GO:0000155">
    <property type="term" value="F:phosphorelay sensor kinase activity"/>
    <property type="evidence" value="ECO:0007669"/>
    <property type="project" value="InterPro"/>
</dbReference>
<feature type="transmembrane region" description="Helical" evidence="11">
    <location>
        <begin position="46"/>
        <end position="64"/>
    </location>
</feature>
<keyword evidence="6 13" id="KW-0418">Kinase</keyword>
<accession>A0A1G8QPA6</accession>
<comment type="subcellular location">
    <subcellularLocation>
        <location evidence="1">Cell membrane</location>
        <topology evidence="1">Multi-pass membrane protein</topology>
    </subcellularLocation>
</comment>
<dbReference type="InterPro" id="IPR003594">
    <property type="entry name" value="HATPase_dom"/>
</dbReference>
<evidence type="ECO:0000256" key="4">
    <source>
        <dbReference type="ARBA" id="ARBA00022692"/>
    </source>
</evidence>
<keyword evidence="5" id="KW-0547">Nucleotide-binding</keyword>
<gene>
    <name evidence="13" type="ORF">SAMN05421804_10722</name>
</gene>
<feature type="domain" description="Histidine kinase/HSP90-like ATPase" evidence="12">
    <location>
        <begin position="452"/>
        <end position="559"/>
    </location>
</feature>
<dbReference type="GO" id="GO:0071555">
    <property type="term" value="P:cell wall organization"/>
    <property type="evidence" value="ECO:0007669"/>
    <property type="project" value="InterPro"/>
</dbReference>
<dbReference type="AlphaFoldDB" id="A0A1G8QPA6"/>
<dbReference type="InterPro" id="IPR011620">
    <property type="entry name" value="Sig_transdc_His_kinase_LytS_TM"/>
</dbReference>
<dbReference type="InterPro" id="IPR050640">
    <property type="entry name" value="Bact_2-comp_sensor_kinase"/>
</dbReference>
<evidence type="ECO:0000256" key="10">
    <source>
        <dbReference type="ARBA" id="ARBA00023136"/>
    </source>
</evidence>
<keyword evidence="9" id="KW-0902">Two-component regulatory system</keyword>
<dbReference type="InterPro" id="IPR010559">
    <property type="entry name" value="Sig_transdc_His_kin_internal"/>
</dbReference>
<evidence type="ECO:0000256" key="3">
    <source>
        <dbReference type="ARBA" id="ARBA00022679"/>
    </source>
</evidence>
<dbReference type="GO" id="GO:0005886">
    <property type="term" value="C:plasma membrane"/>
    <property type="evidence" value="ECO:0007669"/>
    <property type="project" value="UniProtKB-SubCell"/>
</dbReference>
<keyword evidence="3" id="KW-0808">Transferase</keyword>
<name>A0A1G8QPA6_9CLOT</name>
<protein>
    <submittedName>
        <fullName evidence="13">Two-component system, LytT family, sensor kinase/two-component system, LytT family, sensor histidine kinase LytS</fullName>
    </submittedName>
</protein>
<dbReference type="SUPFAM" id="SSF55874">
    <property type="entry name" value="ATPase domain of HSP90 chaperone/DNA topoisomerase II/histidine kinase"/>
    <property type="match status" value="1"/>
</dbReference>
<evidence type="ECO:0000313" key="13">
    <source>
        <dbReference type="EMBL" id="SDJ06481.1"/>
    </source>
</evidence>
<dbReference type="GO" id="GO:0005524">
    <property type="term" value="F:ATP binding"/>
    <property type="evidence" value="ECO:0007669"/>
    <property type="project" value="UniProtKB-KW"/>
</dbReference>
<evidence type="ECO:0000256" key="7">
    <source>
        <dbReference type="ARBA" id="ARBA00022840"/>
    </source>
</evidence>